<dbReference type="AlphaFoldDB" id="A0A1H2UYL7"/>
<protein>
    <submittedName>
        <fullName evidence="1">Uncharacterized protein</fullName>
    </submittedName>
</protein>
<dbReference type="RefSeq" id="WP_074686799.1">
    <property type="nucleotide sequence ID" value="NZ_FNNF01000026.1"/>
</dbReference>
<dbReference type="Proteomes" id="UP000182429">
    <property type="component" value="Unassembled WGS sequence"/>
</dbReference>
<sequence length="168" mass="19703">MALVINDNEIVIHIPNSEANICAQKNGIKDRSVSSYYLSERRDEVLSFLNYCSADFYFDGAKTIRNMKPLYELIIREGKRDSFKKHLLAQYEALMEIEYKNLDDDYLKIESVELSDKYMKIFKEDNEKTFQNLLLGDMTKLVIKKLSNNTFMIYGDVEDNIQDIISRL</sequence>
<proteinExistence type="predicted"/>
<name>A0A1H2UYL7_9FIRM</name>
<evidence type="ECO:0000313" key="1">
    <source>
        <dbReference type="EMBL" id="SDW61157.1"/>
    </source>
</evidence>
<gene>
    <name evidence="1" type="ORF">SAMN04487759_1266</name>
</gene>
<dbReference type="EMBL" id="FNNF01000026">
    <property type="protein sequence ID" value="SDW61157.1"/>
    <property type="molecule type" value="Genomic_DNA"/>
</dbReference>
<accession>A0A1H2UYL7</accession>
<evidence type="ECO:0000313" key="2">
    <source>
        <dbReference type="Proteomes" id="UP000182429"/>
    </source>
</evidence>
<reference evidence="1 2" key="1">
    <citation type="submission" date="2016-10" db="EMBL/GenBank/DDBJ databases">
        <authorList>
            <person name="de Groot N.N."/>
        </authorList>
    </citation>
    <scope>NUCLEOTIDE SEQUENCE [LARGE SCALE GENOMIC DNA]</scope>
    <source>
        <strain evidence="1 2">S3b</strain>
    </source>
</reference>
<organism evidence="1 2">
    <name type="scientific">Kandleria vitulina</name>
    <dbReference type="NCBI Taxonomy" id="1630"/>
    <lineage>
        <taxon>Bacteria</taxon>
        <taxon>Bacillati</taxon>
        <taxon>Bacillota</taxon>
        <taxon>Erysipelotrichia</taxon>
        <taxon>Erysipelotrichales</taxon>
        <taxon>Coprobacillaceae</taxon>
        <taxon>Kandleria</taxon>
    </lineage>
</organism>